<dbReference type="Proteomes" id="UP000316628">
    <property type="component" value="Unassembled WGS sequence"/>
</dbReference>
<keyword evidence="2" id="KW-1185">Reference proteome</keyword>
<name>A0A543J5Y6_9PSEU</name>
<dbReference type="SUPFAM" id="SSF89372">
    <property type="entry name" value="Fucose-specific lectin"/>
    <property type="match status" value="1"/>
</dbReference>
<proteinExistence type="predicted"/>
<organism evidence="1 2">
    <name type="scientific">Saccharothrix saharensis</name>
    <dbReference type="NCBI Taxonomy" id="571190"/>
    <lineage>
        <taxon>Bacteria</taxon>
        <taxon>Bacillati</taxon>
        <taxon>Actinomycetota</taxon>
        <taxon>Actinomycetes</taxon>
        <taxon>Pseudonocardiales</taxon>
        <taxon>Pseudonocardiaceae</taxon>
        <taxon>Saccharothrix</taxon>
    </lineage>
</organism>
<accession>A0A543J5Y6</accession>
<evidence type="ECO:0000313" key="2">
    <source>
        <dbReference type="Proteomes" id="UP000316628"/>
    </source>
</evidence>
<dbReference type="Gene3D" id="2.120.10.70">
    <property type="entry name" value="Fucose-specific lectin"/>
    <property type="match status" value="1"/>
</dbReference>
<gene>
    <name evidence="1" type="ORF">FHX81_0477</name>
</gene>
<sequence>MDLFTVSPTGTVSSTWKNPDETWRPWFPIPSSTAAPKSVVTAVAPYTNEMDLFTLEHGGGMRWTSWHNGRGTWRDL</sequence>
<reference evidence="1 2" key="1">
    <citation type="submission" date="2019-06" db="EMBL/GenBank/DDBJ databases">
        <title>Sequencing the genomes of 1000 actinobacteria strains.</title>
        <authorList>
            <person name="Klenk H.-P."/>
        </authorList>
    </citation>
    <scope>NUCLEOTIDE SEQUENCE [LARGE SCALE GENOMIC DNA]</scope>
    <source>
        <strain evidence="1 2">DSM 45456</strain>
    </source>
</reference>
<dbReference type="AlphaFoldDB" id="A0A543J5Y6"/>
<dbReference type="RefSeq" id="WP_141974987.1">
    <property type="nucleotide sequence ID" value="NZ_VFPP01000001.1"/>
</dbReference>
<comment type="caution">
    <text evidence="1">The sequence shown here is derived from an EMBL/GenBank/DDBJ whole genome shotgun (WGS) entry which is preliminary data.</text>
</comment>
<protein>
    <submittedName>
        <fullName evidence="1">Uncharacterized protein</fullName>
    </submittedName>
</protein>
<evidence type="ECO:0000313" key="1">
    <source>
        <dbReference type="EMBL" id="TQM78217.1"/>
    </source>
</evidence>
<dbReference type="EMBL" id="VFPP01000001">
    <property type="protein sequence ID" value="TQM78217.1"/>
    <property type="molecule type" value="Genomic_DNA"/>
</dbReference>